<reference evidence="1" key="1">
    <citation type="submission" date="2017-04" db="EMBL/GenBank/DDBJ databases">
        <authorList>
            <person name="Varghese N."/>
            <person name="Submissions S."/>
        </authorList>
    </citation>
    <scope>NUCLEOTIDE SEQUENCE</scope>
    <source>
        <strain evidence="1">WTE2008</strain>
    </source>
</reference>
<organism evidence="1 2">
    <name type="scientific">Aristaeella lactis</name>
    <dbReference type="NCBI Taxonomy" id="3046383"/>
    <lineage>
        <taxon>Bacteria</taxon>
        <taxon>Bacillati</taxon>
        <taxon>Bacillota</taxon>
        <taxon>Clostridia</taxon>
        <taxon>Eubacteriales</taxon>
        <taxon>Aristaeellaceae</taxon>
        <taxon>Aristaeella</taxon>
    </lineage>
</organism>
<keyword evidence="2" id="KW-1185">Reference proteome</keyword>
<sequence>MTERRRRRRPAALPEPATYYDRPESKYPDRVRVSFADGHKEIYDRRVNQPRPVAYINYPKRRTQT</sequence>
<dbReference type="Proteomes" id="UP000192328">
    <property type="component" value="Unassembled WGS sequence"/>
</dbReference>
<comment type="caution">
    <text evidence="1">The sequence shown here is derived from an EMBL/GenBank/DDBJ whole genome shotgun (WGS) entry which is preliminary data.</text>
</comment>
<gene>
    <name evidence="1" type="ORF">SAMN06297397_0558</name>
</gene>
<evidence type="ECO:0000313" key="1">
    <source>
        <dbReference type="EMBL" id="SMC39277.1"/>
    </source>
</evidence>
<dbReference type="EMBL" id="FWXZ01000001">
    <property type="protein sequence ID" value="SMC39277.1"/>
    <property type="molecule type" value="Genomic_DNA"/>
</dbReference>
<evidence type="ECO:0000313" key="2">
    <source>
        <dbReference type="Proteomes" id="UP000192328"/>
    </source>
</evidence>
<protein>
    <submittedName>
        <fullName evidence="1">Uncharacterized protein</fullName>
    </submittedName>
</protein>
<name>A0AC61PIF4_9FIRM</name>
<proteinExistence type="predicted"/>
<accession>A0AC61PIF4</accession>